<dbReference type="Proteomes" id="UP000283832">
    <property type="component" value="Unassembled WGS sequence"/>
</dbReference>
<dbReference type="Gene3D" id="1.20.1290.10">
    <property type="entry name" value="AhpD-like"/>
    <property type="match status" value="2"/>
</dbReference>
<keyword evidence="1" id="KW-0732">Signal</keyword>
<sequence length="306" mass="31630">MLAPPVALHAVAPPALAAAWAMLREALLAPGAVERDVREVVAAGVSQVNRCPYCIEVHGSALAGLLGGADARAVLVGGLAELRDARLRRVADWAVHGGPPPFPAEHAPELVGVFVVFHYLNRMVNVFLPESPLPPVPTPVAAALRRGAARLLGGLARTVVVPGEAPGLLPPAPLPADLSWAAGRPHVSAAFARAAAAVQAAGERSVPTAVRQLLAAQLPRLDTPPPALGEPTWFDAAVAALPVPDRAAGRLTLRIAFASYRVTDDDVARVRAAGYDDRALVELAAWSSLAAARHLGARALPGPATR</sequence>
<dbReference type="PANTHER" id="PTHR35446:SF2">
    <property type="entry name" value="CARBOXYMUCONOLACTONE DECARBOXYLASE-LIKE DOMAIN-CONTAINING PROTEIN"/>
    <property type="match status" value="1"/>
</dbReference>
<evidence type="ECO:0000313" key="4">
    <source>
        <dbReference type="Proteomes" id="UP000283832"/>
    </source>
</evidence>
<accession>A0A418MZ40</accession>
<keyword evidence="4" id="KW-1185">Reference proteome</keyword>
<dbReference type="GO" id="GO:0051920">
    <property type="term" value="F:peroxiredoxin activity"/>
    <property type="evidence" value="ECO:0007669"/>
    <property type="project" value="InterPro"/>
</dbReference>
<evidence type="ECO:0000256" key="1">
    <source>
        <dbReference type="SAM" id="SignalP"/>
    </source>
</evidence>
<organism evidence="3 4">
    <name type="scientific">Micromonospora radicis</name>
    <dbReference type="NCBI Taxonomy" id="1894971"/>
    <lineage>
        <taxon>Bacteria</taxon>
        <taxon>Bacillati</taxon>
        <taxon>Actinomycetota</taxon>
        <taxon>Actinomycetes</taxon>
        <taxon>Micromonosporales</taxon>
        <taxon>Micromonosporaceae</taxon>
        <taxon>Micromonospora</taxon>
    </lineage>
</organism>
<dbReference type="InterPro" id="IPR029032">
    <property type="entry name" value="AhpD-like"/>
</dbReference>
<comment type="caution">
    <text evidence="3">The sequence shown here is derived from an EMBL/GenBank/DDBJ whole genome shotgun (WGS) entry which is preliminary data.</text>
</comment>
<reference evidence="3 4" key="1">
    <citation type="submission" date="2018-08" db="EMBL/GenBank/DDBJ databases">
        <title>Jishengella sp. nov., isolated from a root of Azadirachta indica A. Juss. var. siamensis Valenton.</title>
        <authorList>
            <person name="Kuncharoen N."/>
            <person name="Tanasupawat S."/>
            <person name="Kudo T."/>
            <person name="Ohkuma M."/>
        </authorList>
    </citation>
    <scope>NUCLEOTIDE SEQUENCE [LARGE SCALE GENOMIC DNA]</scope>
    <source>
        <strain evidence="3 4">AZ1-13</strain>
    </source>
</reference>
<feature type="signal peptide" evidence="1">
    <location>
        <begin position="1"/>
        <end position="17"/>
    </location>
</feature>
<dbReference type="InterPro" id="IPR003779">
    <property type="entry name" value="CMD-like"/>
</dbReference>
<proteinExistence type="predicted"/>
<dbReference type="PANTHER" id="PTHR35446">
    <property type="entry name" value="SI:CH211-175M2.5"/>
    <property type="match status" value="1"/>
</dbReference>
<dbReference type="NCBIfam" id="TIGR00778">
    <property type="entry name" value="ahpD_dom"/>
    <property type="match status" value="1"/>
</dbReference>
<evidence type="ECO:0000259" key="2">
    <source>
        <dbReference type="Pfam" id="PF02627"/>
    </source>
</evidence>
<dbReference type="AlphaFoldDB" id="A0A418MZ40"/>
<dbReference type="EMBL" id="QXEC01000003">
    <property type="protein sequence ID" value="RIV40393.1"/>
    <property type="molecule type" value="Genomic_DNA"/>
</dbReference>
<dbReference type="InterPro" id="IPR004675">
    <property type="entry name" value="AhpD_core"/>
</dbReference>
<protein>
    <submittedName>
        <fullName evidence="3">Carboxymuconolactone decarboxylase family protein</fullName>
    </submittedName>
</protein>
<feature type="chain" id="PRO_5038574819" evidence="1">
    <location>
        <begin position="18"/>
        <end position="306"/>
    </location>
</feature>
<dbReference type="OrthoDB" id="3296212at2"/>
<dbReference type="Pfam" id="PF02627">
    <property type="entry name" value="CMD"/>
    <property type="match status" value="1"/>
</dbReference>
<dbReference type="SUPFAM" id="SSF69118">
    <property type="entry name" value="AhpD-like"/>
    <property type="match status" value="2"/>
</dbReference>
<evidence type="ECO:0000313" key="3">
    <source>
        <dbReference type="EMBL" id="RIV40393.1"/>
    </source>
</evidence>
<gene>
    <name evidence="3" type="ORF">D2L64_05310</name>
</gene>
<feature type="domain" description="Carboxymuconolactone decarboxylase-like" evidence="2">
    <location>
        <begin position="14"/>
        <end position="61"/>
    </location>
</feature>
<name>A0A418MZ40_9ACTN</name>